<dbReference type="PROSITE" id="PS51257">
    <property type="entry name" value="PROKAR_LIPOPROTEIN"/>
    <property type="match status" value="1"/>
</dbReference>
<name>A0ABU1D2E8_9BURK</name>
<proteinExistence type="inferred from homology"/>
<feature type="signal peptide" evidence="13">
    <location>
        <begin position="1"/>
        <end position="23"/>
    </location>
</feature>
<evidence type="ECO:0000256" key="12">
    <source>
        <dbReference type="ARBA" id="ARBA00023288"/>
    </source>
</evidence>
<feature type="chain" id="PRO_5045645807" description="Outer-membrane lipoprotein LolB" evidence="13">
    <location>
        <begin position="24"/>
        <end position="187"/>
    </location>
</feature>
<evidence type="ECO:0000313" key="15">
    <source>
        <dbReference type="Proteomes" id="UP001232156"/>
    </source>
</evidence>
<keyword evidence="12 14" id="KW-0449">Lipoprotein</keyword>
<evidence type="ECO:0000256" key="5">
    <source>
        <dbReference type="ARBA" id="ARBA00022448"/>
    </source>
</evidence>
<comment type="subunit">
    <text evidence="3">Monomer.</text>
</comment>
<evidence type="ECO:0000256" key="1">
    <source>
        <dbReference type="ARBA" id="ARBA00004459"/>
    </source>
</evidence>
<comment type="subcellular location">
    <subcellularLocation>
        <location evidence="1">Cell outer membrane</location>
        <topology evidence="1">Lipid-anchor</topology>
    </subcellularLocation>
</comment>
<keyword evidence="9" id="KW-0564">Palmitate</keyword>
<dbReference type="Gene3D" id="2.50.20.10">
    <property type="entry name" value="Lipoprotein localisation LolA/LolB/LppX"/>
    <property type="match status" value="1"/>
</dbReference>
<keyword evidence="7" id="KW-0653">Protein transport</keyword>
<dbReference type="SUPFAM" id="SSF89392">
    <property type="entry name" value="Prokaryotic lipoproteins and lipoprotein localization factors"/>
    <property type="match status" value="1"/>
</dbReference>
<dbReference type="InterPro" id="IPR029046">
    <property type="entry name" value="LolA/LolB/LppX"/>
</dbReference>
<comment type="similarity">
    <text evidence="2">Belongs to the LolB family.</text>
</comment>
<dbReference type="Pfam" id="PF03550">
    <property type="entry name" value="LolB"/>
    <property type="match status" value="1"/>
</dbReference>
<evidence type="ECO:0000256" key="11">
    <source>
        <dbReference type="ARBA" id="ARBA00023237"/>
    </source>
</evidence>
<dbReference type="Proteomes" id="UP001232156">
    <property type="component" value="Unassembled WGS sequence"/>
</dbReference>
<keyword evidence="15" id="KW-1185">Reference proteome</keyword>
<evidence type="ECO:0000256" key="2">
    <source>
        <dbReference type="ARBA" id="ARBA00009696"/>
    </source>
</evidence>
<keyword evidence="11" id="KW-0998">Cell outer membrane</keyword>
<reference evidence="14 15" key="1">
    <citation type="submission" date="2023-08" db="EMBL/GenBank/DDBJ databases">
        <title>Alcaligenaceae gen. nov., a novel taxon isolated from the sludge of Yixing Pesticide Factory.</title>
        <authorList>
            <person name="Ruan L."/>
        </authorList>
    </citation>
    <scope>NUCLEOTIDE SEQUENCE [LARGE SCALE GENOMIC DNA]</scope>
    <source>
        <strain evidence="14 15">LG-2</strain>
    </source>
</reference>
<gene>
    <name evidence="14" type="primary">lolB</name>
    <name evidence="14" type="ORF">Q8947_01210</name>
</gene>
<keyword evidence="10" id="KW-0143">Chaperone</keyword>
<dbReference type="NCBIfam" id="TIGR00548">
    <property type="entry name" value="lolB"/>
    <property type="match status" value="1"/>
</dbReference>
<evidence type="ECO:0000313" key="14">
    <source>
        <dbReference type="EMBL" id="MDR4124603.1"/>
    </source>
</evidence>
<keyword evidence="6 13" id="KW-0732">Signal</keyword>
<evidence type="ECO:0000256" key="9">
    <source>
        <dbReference type="ARBA" id="ARBA00023139"/>
    </source>
</evidence>
<organism evidence="14 15">
    <name type="scientific">Yanghanlia caeni</name>
    <dbReference type="NCBI Taxonomy" id="3064283"/>
    <lineage>
        <taxon>Bacteria</taxon>
        <taxon>Pseudomonadati</taxon>
        <taxon>Pseudomonadota</taxon>
        <taxon>Betaproteobacteria</taxon>
        <taxon>Burkholderiales</taxon>
        <taxon>Alcaligenaceae</taxon>
        <taxon>Yanghanlia</taxon>
    </lineage>
</organism>
<accession>A0ABU1D2E8</accession>
<comment type="caution">
    <text evidence="14">The sequence shown here is derived from an EMBL/GenBank/DDBJ whole genome shotgun (WGS) entry which is preliminary data.</text>
</comment>
<evidence type="ECO:0000256" key="7">
    <source>
        <dbReference type="ARBA" id="ARBA00022927"/>
    </source>
</evidence>
<dbReference type="EMBL" id="JAUZQE010000002">
    <property type="protein sequence ID" value="MDR4124603.1"/>
    <property type="molecule type" value="Genomic_DNA"/>
</dbReference>
<evidence type="ECO:0000256" key="8">
    <source>
        <dbReference type="ARBA" id="ARBA00023136"/>
    </source>
</evidence>
<evidence type="ECO:0000256" key="3">
    <source>
        <dbReference type="ARBA" id="ARBA00011245"/>
    </source>
</evidence>
<dbReference type="RefSeq" id="WP_347286239.1">
    <property type="nucleotide sequence ID" value="NZ_JAUZQE010000002.1"/>
</dbReference>
<evidence type="ECO:0000256" key="6">
    <source>
        <dbReference type="ARBA" id="ARBA00022729"/>
    </source>
</evidence>
<evidence type="ECO:0000256" key="10">
    <source>
        <dbReference type="ARBA" id="ARBA00023186"/>
    </source>
</evidence>
<dbReference type="InterPro" id="IPR004565">
    <property type="entry name" value="OM_lipoprot_LolB"/>
</dbReference>
<protein>
    <recommendedName>
        <fullName evidence="4">Outer-membrane lipoprotein LolB</fullName>
    </recommendedName>
</protein>
<evidence type="ECO:0000256" key="13">
    <source>
        <dbReference type="SAM" id="SignalP"/>
    </source>
</evidence>
<sequence length="187" mass="19368">MARALLAGAVALGLAACAGPARIAGDGTAFERTGRFAVTVTDAGSPADAVQGGFSWRDTGRLLQLDLVNPLGSTLARVSVGPAGATLQHADGSTEQAPDADALVARATGAVLPVAKLRDWLRGQTGSGAPGDVERDAEGRLQSFVQDGWRVQLSRYDALGPGLLRLERRDGTRRISVRLAVDTQAAR</sequence>
<keyword evidence="8" id="KW-0472">Membrane</keyword>
<dbReference type="CDD" id="cd16326">
    <property type="entry name" value="LolB"/>
    <property type="match status" value="1"/>
</dbReference>
<keyword evidence="5" id="KW-0813">Transport</keyword>
<evidence type="ECO:0000256" key="4">
    <source>
        <dbReference type="ARBA" id="ARBA00016202"/>
    </source>
</evidence>